<dbReference type="PANTHER" id="PTHR43273:SF8">
    <property type="entry name" value="RADICAL SAM DOMAIN PROTEIN"/>
    <property type="match status" value="1"/>
</dbReference>
<evidence type="ECO:0000256" key="4">
    <source>
        <dbReference type="ARBA" id="ARBA00023014"/>
    </source>
</evidence>
<dbReference type="SFLD" id="SFLDG01386">
    <property type="entry name" value="main_SPASM_domain-containing"/>
    <property type="match status" value="1"/>
</dbReference>
<proteinExistence type="predicted"/>
<evidence type="ECO:0000256" key="2">
    <source>
        <dbReference type="ARBA" id="ARBA00022723"/>
    </source>
</evidence>
<dbReference type="SFLD" id="SFLDS00029">
    <property type="entry name" value="Radical_SAM"/>
    <property type="match status" value="1"/>
</dbReference>
<dbReference type="GO" id="GO:0016491">
    <property type="term" value="F:oxidoreductase activity"/>
    <property type="evidence" value="ECO:0007669"/>
    <property type="project" value="InterPro"/>
</dbReference>
<dbReference type="PROSITE" id="PS51918">
    <property type="entry name" value="RADICAL_SAM"/>
    <property type="match status" value="1"/>
</dbReference>
<dbReference type="Pfam" id="PF04055">
    <property type="entry name" value="Radical_SAM"/>
    <property type="match status" value="1"/>
</dbReference>
<dbReference type="InterPro" id="IPR007197">
    <property type="entry name" value="rSAM"/>
</dbReference>
<dbReference type="InterPro" id="IPR013785">
    <property type="entry name" value="Aldolase_TIM"/>
</dbReference>
<sequence>MTAETLPQWPHRTLSGAGSASVPLRQFVIKVHSRCNLACTYCYVYRSPDQSWRERPVRVAPETMARTAQRIGEHAHTHGLRRIRLELHGGEPLLAGPEPLLEQVRAVRLAVPADCEVASSVQTNGTLLTGPVLDRLATEGIRVGLSLDGGSARLNRRRVGHGGASSWPGVARAADLLARRGGTQYAGILSTIDLNSEPGEVYGSLLELGPPALDFLLPHANWGAPPVGLPPAVPGRHRPGPAPYGQWLAEVFDLWWQAEGVRTEVRLFTEILALLLGWASAAEAVGLSPMVAVVVDTDGAIEQVDSLKSAYPGAPETGLDVFANSFDEALRHPGIAARQLGEEGLAIECRACPVLRVCGGGNYAHRYAPTSGFLHPSVYCADLELLIRHIARRLGGVPVRQGSPEGGDASV</sequence>
<accession>A0A6G3SUQ1</accession>
<keyword evidence="3" id="KW-0408">Iron</keyword>
<dbReference type="SUPFAM" id="SSF102114">
    <property type="entry name" value="Radical SAM enzymes"/>
    <property type="match status" value="1"/>
</dbReference>
<dbReference type="RefSeq" id="WP_164258297.1">
    <property type="nucleotide sequence ID" value="NZ_JAAGMK010000599.1"/>
</dbReference>
<keyword evidence="1" id="KW-0949">S-adenosyl-L-methionine</keyword>
<dbReference type="NCBIfam" id="TIGR04269">
    <property type="entry name" value="SAM_SPASM_FxsB"/>
    <property type="match status" value="1"/>
</dbReference>
<evidence type="ECO:0000313" key="6">
    <source>
        <dbReference type="EMBL" id="NEB86600.1"/>
    </source>
</evidence>
<dbReference type="GO" id="GO:0046872">
    <property type="term" value="F:metal ion binding"/>
    <property type="evidence" value="ECO:0007669"/>
    <property type="project" value="UniProtKB-KW"/>
</dbReference>
<name>A0A6G3SUQ1_STRAQ</name>
<dbReference type="AlphaFoldDB" id="A0A6G3SUQ1"/>
<dbReference type="InterPro" id="IPR023867">
    <property type="entry name" value="Sulphatase_maturase_rSAM"/>
</dbReference>
<dbReference type="EMBL" id="JAAGMK010000599">
    <property type="protein sequence ID" value="NEB86600.1"/>
    <property type="molecule type" value="Genomic_DNA"/>
</dbReference>
<dbReference type="InterPro" id="IPR058240">
    <property type="entry name" value="rSAM_sf"/>
</dbReference>
<dbReference type="CDD" id="cd01335">
    <property type="entry name" value="Radical_SAM"/>
    <property type="match status" value="1"/>
</dbReference>
<dbReference type="Gene3D" id="3.20.20.70">
    <property type="entry name" value="Aldolase class I"/>
    <property type="match status" value="1"/>
</dbReference>
<comment type="caution">
    <text evidence="6">The sequence shown here is derived from an EMBL/GenBank/DDBJ whole genome shotgun (WGS) entry which is preliminary data.</text>
</comment>
<dbReference type="SFLD" id="SFLDG01072">
    <property type="entry name" value="dehydrogenase_like"/>
    <property type="match status" value="1"/>
</dbReference>
<protein>
    <submittedName>
        <fullName evidence="6">FxsB family radical SAM/SPASM domain protein</fullName>
    </submittedName>
</protein>
<dbReference type="GO" id="GO:0051536">
    <property type="term" value="F:iron-sulfur cluster binding"/>
    <property type="evidence" value="ECO:0007669"/>
    <property type="project" value="UniProtKB-KW"/>
</dbReference>
<organism evidence="6">
    <name type="scientific">Streptomyces anulatus</name>
    <name type="common">Streptomyces chrysomallus</name>
    <dbReference type="NCBI Taxonomy" id="1892"/>
    <lineage>
        <taxon>Bacteria</taxon>
        <taxon>Bacillati</taxon>
        <taxon>Actinomycetota</taxon>
        <taxon>Actinomycetes</taxon>
        <taxon>Kitasatosporales</taxon>
        <taxon>Streptomycetaceae</taxon>
        <taxon>Streptomyces</taxon>
    </lineage>
</organism>
<dbReference type="PANTHER" id="PTHR43273">
    <property type="entry name" value="ANAEROBIC SULFATASE-MATURATING ENZYME HOMOLOG ASLB-RELATED"/>
    <property type="match status" value="1"/>
</dbReference>
<evidence type="ECO:0000256" key="3">
    <source>
        <dbReference type="ARBA" id="ARBA00023004"/>
    </source>
</evidence>
<keyword evidence="2" id="KW-0479">Metal-binding</keyword>
<reference evidence="6" key="1">
    <citation type="submission" date="2020-01" db="EMBL/GenBank/DDBJ databases">
        <title>Insect and environment-associated Actinomycetes.</title>
        <authorList>
            <person name="Currrie C."/>
            <person name="Chevrette M."/>
            <person name="Carlson C."/>
            <person name="Stubbendieck R."/>
            <person name="Wendt-Pienkowski E."/>
        </authorList>
    </citation>
    <scope>NUCLEOTIDE SEQUENCE</scope>
    <source>
        <strain evidence="6">SID505</strain>
    </source>
</reference>
<dbReference type="SFLD" id="SFLDG01067">
    <property type="entry name" value="SPASM/twitch_domain_containing"/>
    <property type="match status" value="1"/>
</dbReference>
<gene>
    <name evidence="6" type="ORF">G3I43_20825</name>
</gene>
<dbReference type="InterPro" id="IPR026335">
    <property type="entry name" value="rSAM_SPASM_FxsB"/>
</dbReference>
<feature type="domain" description="Radical SAM core" evidence="5">
    <location>
        <begin position="21"/>
        <end position="258"/>
    </location>
</feature>
<evidence type="ECO:0000259" key="5">
    <source>
        <dbReference type="PROSITE" id="PS51918"/>
    </source>
</evidence>
<evidence type="ECO:0000256" key="1">
    <source>
        <dbReference type="ARBA" id="ARBA00022691"/>
    </source>
</evidence>
<keyword evidence="4" id="KW-0411">Iron-sulfur</keyword>